<evidence type="ECO:0000256" key="7">
    <source>
        <dbReference type="ARBA" id="ARBA00022842"/>
    </source>
</evidence>
<dbReference type="RefSeq" id="XP_053580311.1">
    <property type="nucleotide sequence ID" value="XM_053736745.1"/>
</dbReference>
<dbReference type="CTD" id="9798027"/>
<evidence type="ECO:0000256" key="1">
    <source>
        <dbReference type="ARBA" id="ARBA00001946"/>
    </source>
</evidence>
<feature type="binding site" evidence="11">
    <location>
        <begin position="479"/>
        <end position="480"/>
    </location>
    <ligand>
        <name>ATP</name>
        <dbReference type="ChEBI" id="CHEBI:30616"/>
    </ligand>
</feature>
<name>A0A6A5G4M1_CAERE</name>
<dbReference type="SMART" id="SM00220">
    <property type="entry name" value="S_TKc"/>
    <property type="match status" value="1"/>
</dbReference>
<evidence type="ECO:0000256" key="9">
    <source>
        <dbReference type="ARBA" id="ARBA00048679"/>
    </source>
</evidence>
<organism evidence="15 16">
    <name type="scientific">Caenorhabditis remanei</name>
    <name type="common">Caenorhabditis vulgaris</name>
    <dbReference type="NCBI Taxonomy" id="31234"/>
    <lineage>
        <taxon>Eukaryota</taxon>
        <taxon>Metazoa</taxon>
        <taxon>Ecdysozoa</taxon>
        <taxon>Nematoda</taxon>
        <taxon>Chromadorea</taxon>
        <taxon>Rhabditida</taxon>
        <taxon>Rhabditina</taxon>
        <taxon>Rhabditomorpha</taxon>
        <taxon>Rhabditoidea</taxon>
        <taxon>Rhabditidae</taxon>
        <taxon>Peloderinae</taxon>
        <taxon>Caenorhabditis</taxon>
    </lineage>
</organism>
<dbReference type="PROSITE" id="PS50011">
    <property type="entry name" value="PROTEIN_KINASE_DOM"/>
    <property type="match status" value="1"/>
</dbReference>
<reference evidence="15 16" key="1">
    <citation type="submission" date="2019-12" db="EMBL/GenBank/DDBJ databases">
        <title>Chromosome-level assembly of the Caenorhabditis remanei genome.</title>
        <authorList>
            <person name="Teterina A.A."/>
            <person name="Willis J.H."/>
            <person name="Phillips P.C."/>
        </authorList>
    </citation>
    <scope>NUCLEOTIDE SEQUENCE [LARGE SCALE GENOMIC DNA]</scope>
    <source>
        <strain evidence="15 16">PX506</strain>
        <tissue evidence="15">Whole organism</tissue>
    </source>
</reference>
<feature type="binding site" evidence="11 13">
    <location>
        <position position="383"/>
    </location>
    <ligand>
        <name>ATP</name>
        <dbReference type="ChEBI" id="CHEBI:30616"/>
    </ligand>
</feature>
<dbReference type="FunFam" id="1.10.510.10:FF:000571">
    <property type="entry name" value="Maternal embryonic leucine zipper kinase"/>
    <property type="match status" value="1"/>
</dbReference>
<accession>A0A6A5G4M1</accession>
<evidence type="ECO:0000256" key="2">
    <source>
        <dbReference type="ARBA" id="ARBA00022527"/>
    </source>
</evidence>
<evidence type="ECO:0000256" key="10">
    <source>
        <dbReference type="PIRSR" id="PIRSR630616-1"/>
    </source>
</evidence>
<dbReference type="PROSITE" id="PS00108">
    <property type="entry name" value="PROTEIN_KINASE_ST"/>
    <property type="match status" value="1"/>
</dbReference>
<keyword evidence="3" id="KW-0808">Transferase</keyword>
<dbReference type="SUPFAM" id="SSF56112">
    <property type="entry name" value="Protein kinase-like (PK-like)"/>
    <property type="match status" value="1"/>
</dbReference>
<dbReference type="Pfam" id="PF00069">
    <property type="entry name" value="Pkinase"/>
    <property type="match status" value="1"/>
</dbReference>
<dbReference type="EMBL" id="WUAV01000006">
    <property type="protein sequence ID" value="KAF1749753.1"/>
    <property type="molecule type" value="Genomic_DNA"/>
</dbReference>
<evidence type="ECO:0000256" key="13">
    <source>
        <dbReference type="PROSITE-ProRule" id="PRU10141"/>
    </source>
</evidence>
<keyword evidence="5" id="KW-0418">Kinase</keyword>
<evidence type="ECO:0000256" key="5">
    <source>
        <dbReference type="ARBA" id="ARBA00022777"/>
    </source>
</evidence>
<dbReference type="PANTHER" id="PTHR24350">
    <property type="entry name" value="SERINE/THREONINE-PROTEIN KINASE IAL-RELATED"/>
    <property type="match status" value="1"/>
</dbReference>
<evidence type="ECO:0000256" key="11">
    <source>
        <dbReference type="PIRSR" id="PIRSR630616-2"/>
    </source>
</evidence>
<evidence type="ECO:0000256" key="3">
    <source>
        <dbReference type="ARBA" id="ARBA00022679"/>
    </source>
</evidence>
<keyword evidence="7" id="KW-0460">Magnesium</keyword>
<dbReference type="Gene3D" id="1.10.510.10">
    <property type="entry name" value="Transferase(Phosphotransferase) domain 1"/>
    <property type="match status" value="1"/>
</dbReference>
<evidence type="ECO:0000256" key="12">
    <source>
        <dbReference type="PIRSR" id="PIRSR630616-3"/>
    </source>
</evidence>
<dbReference type="InterPro" id="IPR000719">
    <property type="entry name" value="Prot_kinase_dom"/>
</dbReference>
<dbReference type="InterPro" id="IPR011009">
    <property type="entry name" value="Kinase-like_dom_sf"/>
</dbReference>
<keyword evidence="2" id="KW-0723">Serine/threonine-protein kinase</keyword>
<comment type="catalytic activity">
    <reaction evidence="9">
        <text>L-seryl-[protein] + ATP = O-phospho-L-seryl-[protein] + ADP + H(+)</text>
        <dbReference type="Rhea" id="RHEA:17989"/>
        <dbReference type="Rhea" id="RHEA-COMP:9863"/>
        <dbReference type="Rhea" id="RHEA-COMP:11604"/>
        <dbReference type="ChEBI" id="CHEBI:15378"/>
        <dbReference type="ChEBI" id="CHEBI:29999"/>
        <dbReference type="ChEBI" id="CHEBI:30616"/>
        <dbReference type="ChEBI" id="CHEBI:83421"/>
        <dbReference type="ChEBI" id="CHEBI:456216"/>
        <dbReference type="EC" id="2.7.11.1"/>
    </reaction>
</comment>
<feature type="cross-link" description="Glycyl lysine isopeptide (Lys-Gly) (interchain with G-Cter in SUMO2)" evidence="12">
    <location>
        <position position="477"/>
    </location>
</feature>
<evidence type="ECO:0000256" key="8">
    <source>
        <dbReference type="ARBA" id="ARBA00047899"/>
    </source>
</evidence>
<keyword evidence="6 11" id="KW-0067">ATP-binding</keyword>
<proteinExistence type="predicted"/>
<dbReference type="GeneID" id="9798027"/>
<comment type="cofactor">
    <cofactor evidence="1">
        <name>Mg(2+)</name>
        <dbReference type="ChEBI" id="CHEBI:18420"/>
    </cofactor>
</comment>
<dbReference type="GO" id="GO:0005524">
    <property type="term" value="F:ATP binding"/>
    <property type="evidence" value="ECO:0007669"/>
    <property type="project" value="UniProtKB-UniRule"/>
</dbReference>
<comment type="catalytic activity">
    <reaction evidence="8">
        <text>L-threonyl-[protein] + ATP = O-phospho-L-threonyl-[protein] + ADP + H(+)</text>
        <dbReference type="Rhea" id="RHEA:46608"/>
        <dbReference type="Rhea" id="RHEA-COMP:11060"/>
        <dbReference type="Rhea" id="RHEA-COMP:11605"/>
        <dbReference type="ChEBI" id="CHEBI:15378"/>
        <dbReference type="ChEBI" id="CHEBI:30013"/>
        <dbReference type="ChEBI" id="CHEBI:30616"/>
        <dbReference type="ChEBI" id="CHEBI:61977"/>
        <dbReference type="ChEBI" id="CHEBI:456216"/>
        <dbReference type="EC" id="2.7.11.1"/>
    </reaction>
</comment>
<dbReference type="InterPro" id="IPR015943">
    <property type="entry name" value="WD40/YVTN_repeat-like_dom_sf"/>
</dbReference>
<protein>
    <recommendedName>
        <fullName evidence="14">Protein kinase domain-containing protein</fullName>
    </recommendedName>
</protein>
<dbReference type="SUPFAM" id="SSF50978">
    <property type="entry name" value="WD40 repeat-like"/>
    <property type="match status" value="1"/>
</dbReference>
<feature type="active site" description="Proton acceptor" evidence="10">
    <location>
        <position position="475"/>
    </location>
</feature>
<feature type="binding site" evidence="11">
    <location>
        <position position="493"/>
    </location>
    <ligand>
        <name>ATP</name>
        <dbReference type="ChEBI" id="CHEBI:30616"/>
    </ligand>
</feature>
<dbReference type="AlphaFoldDB" id="A0A6A5G4M1"/>
<dbReference type="PROSITE" id="PS00107">
    <property type="entry name" value="PROTEIN_KINASE_ATP"/>
    <property type="match status" value="1"/>
</dbReference>
<dbReference type="Proteomes" id="UP000483820">
    <property type="component" value="Chromosome X"/>
</dbReference>
<dbReference type="InterPro" id="IPR017441">
    <property type="entry name" value="Protein_kinase_ATP_BS"/>
</dbReference>
<dbReference type="InterPro" id="IPR008271">
    <property type="entry name" value="Ser/Thr_kinase_AS"/>
</dbReference>
<evidence type="ECO:0000313" key="16">
    <source>
        <dbReference type="Proteomes" id="UP000483820"/>
    </source>
</evidence>
<evidence type="ECO:0000256" key="4">
    <source>
        <dbReference type="ARBA" id="ARBA00022741"/>
    </source>
</evidence>
<gene>
    <name evidence="15" type="ORF">GCK72_026222</name>
</gene>
<feature type="domain" description="Protein kinase" evidence="14">
    <location>
        <begin position="354"/>
        <end position="599"/>
    </location>
</feature>
<sequence length="618" mass="69930">MTAKVDFDAQITNVCFMKDTQLAATTLSNGTFEILHMDGLQKKGRFSSIEDTVNTYGTETGIISIGERSGINVVDVFEAKSQTHKYKLPPSFFVKDSAGFSNYRTFCLLVLDENDDTSAVRLFDLRTSMKQSTIIKSSDETINSIKMTKKDETFALCTKNGIIRIYDVRNSSQPIDVAKVEDNLNHMSLVNNKLICSSTTSHFVFSVQNGITFEQRILTQRKKWIYGFLPGTTVCPLYAVNGSEKSSYVYFTAVDQLTAKKPIDTLVYKAEKPVVAANSSEYFLAGSGGNLCQQLCDFELDLRQEYRKLKDINRKHRKNSATDFQEQTRKRYEQKGIEEGDRGIIDNDVKLDDIVIKEEIGSGTFGQVRVCESKKTGQLFAVKILPNTKAIIAEKHLLEREIAIQVKLLHENVVQLITSLDTPSNLYIIFELMECSLREKMEQVEVFNEMTTFLIMADLSCGLDFCHTENVIHRDIKPENCLYGSDGLWKLGDFGLSISTKGMTKVGTESYQPPEILDGKTHSFPVDIWSLGCVFYECLEAQSPFPQCSTKAMIDAIMSGNLRRTTYMSEESLMFAKEMLTVDPKKRLSAMAVSRHPWMKKQRKEIVAIKRSKLRNML</sequence>
<comment type="caution">
    <text evidence="15">The sequence shown here is derived from an EMBL/GenBank/DDBJ whole genome shotgun (WGS) entry which is preliminary data.</text>
</comment>
<keyword evidence="4 11" id="KW-0547">Nucleotide-binding</keyword>
<dbReference type="KEGG" id="crq:GCK72_026222"/>
<dbReference type="InterPro" id="IPR030616">
    <property type="entry name" value="Aur-like"/>
</dbReference>
<evidence type="ECO:0000313" key="15">
    <source>
        <dbReference type="EMBL" id="KAF1749753.1"/>
    </source>
</evidence>
<evidence type="ECO:0000259" key="14">
    <source>
        <dbReference type="PROSITE" id="PS50011"/>
    </source>
</evidence>
<dbReference type="Gene3D" id="2.130.10.10">
    <property type="entry name" value="YVTN repeat-like/Quinoprotein amine dehydrogenase"/>
    <property type="match status" value="1"/>
</dbReference>
<dbReference type="InterPro" id="IPR036322">
    <property type="entry name" value="WD40_repeat_dom_sf"/>
</dbReference>
<dbReference type="GO" id="GO:0004674">
    <property type="term" value="F:protein serine/threonine kinase activity"/>
    <property type="evidence" value="ECO:0007669"/>
    <property type="project" value="UniProtKB-KW"/>
</dbReference>
<evidence type="ECO:0000256" key="6">
    <source>
        <dbReference type="ARBA" id="ARBA00022840"/>
    </source>
</evidence>